<evidence type="ECO:0000313" key="2">
    <source>
        <dbReference type="Proteomes" id="UP000218899"/>
    </source>
</evidence>
<dbReference type="AlphaFoldDB" id="A0A1B4V1Z7"/>
<accession>A0A1B4V1Z7</accession>
<gene>
    <name evidence="1" type="ORF">SVA_0894</name>
</gene>
<dbReference type="PROSITE" id="PS51257">
    <property type="entry name" value="PROKAR_LIPOPROTEIN"/>
    <property type="match status" value="1"/>
</dbReference>
<dbReference type="Pfam" id="PF11399">
    <property type="entry name" value="DUF3192"/>
    <property type="match status" value="1"/>
</dbReference>
<evidence type="ECO:0008006" key="3">
    <source>
        <dbReference type="Google" id="ProtNLM"/>
    </source>
</evidence>
<dbReference type="Proteomes" id="UP000218899">
    <property type="component" value="Chromosome"/>
</dbReference>
<dbReference type="KEGG" id="sva:SVA_0894"/>
<reference evidence="1 2" key="1">
    <citation type="submission" date="2015-08" db="EMBL/GenBank/DDBJ databases">
        <title>Complete genome sequence of Sulfurifustis variabilis.</title>
        <authorList>
            <person name="Miura A."/>
            <person name="Kojima H."/>
            <person name="Fukui M."/>
        </authorList>
    </citation>
    <scope>NUCLEOTIDE SEQUENCE [LARGE SCALE GENOMIC DNA]</scope>
    <source>
        <strain evidence="2">skN76</strain>
    </source>
</reference>
<dbReference type="EMBL" id="AP014936">
    <property type="protein sequence ID" value="BAU47473.1"/>
    <property type="molecule type" value="Genomic_DNA"/>
</dbReference>
<protein>
    <recommendedName>
        <fullName evidence="3">Lipoprotein</fullName>
    </recommendedName>
</protein>
<dbReference type="OrthoDB" id="6399368at2"/>
<organism evidence="1 2">
    <name type="scientific">Sulfurifustis variabilis</name>
    <dbReference type="NCBI Taxonomy" id="1675686"/>
    <lineage>
        <taxon>Bacteria</taxon>
        <taxon>Pseudomonadati</taxon>
        <taxon>Pseudomonadota</taxon>
        <taxon>Gammaproteobacteria</taxon>
        <taxon>Acidiferrobacterales</taxon>
        <taxon>Acidiferrobacteraceae</taxon>
        <taxon>Sulfurifustis</taxon>
    </lineage>
</organism>
<sequence>MRHGWIVAITAALAACGTFYIDPAEPFREANKQNLAKLSVGMAKTTAMELMGTEPSRGVFMWIDNPHRSEWITGNDGKPYEVLYYYTDMKQRDDKITDDELTPLIFQDGRLVGWGKDALQRLGS</sequence>
<name>A0A1B4V1Z7_9GAMM</name>
<dbReference type="InterPro" id="IPR021534">
    <property type="entry name" value="DUF3192"/>
</dbReference>
<evidence type="ECO:0000313" key="1">
    <source>
        <dbReference type="EMBL" id="BAU47473.1"/>
    </source>
</evidence>
<keyword evidence="2" id="KW-1185">Reference proteome</keyword>
<proteinExistence type="predicted"/>